<sequence>MSTQWDIAQSRTLYNLEHWSEGYFDINPNGEVTVSPIPGQAATINLHELAQSFAAHGLSLPVLV</sequence>
<feature type="non-terminal residue" evidence="2">
    <location>
        <position position="64"/>
    </location>
</feature>
<reference evidence="2 3" key="1">
    <citation type="submission" date="2016-05" db="EMBL/GenBank/DDBJ databases">
        <title>Single-cell genome of chain-forming Candidatus Thiomargarita nelsonii and comparison to other large sulfur-oxidizing bacteria.</title>
        <authorList>
            <person name="Winkel M."/>
            <person name="Salman V."/>
            <person name="Woyke T."/>
            <person name="Schulz-Vogt H."/>
            <person name="Richter M."/>
            <person name="Flood B."/>
            <person name="Bailey J."/>
            <person name="Amann R."/>
            <person name="Mussmann M."/>
        </authorList>
    </citation>
    <scope>NUCLEOTIDE SEQUENCE [LARGE SCALE GENOMIC DNA]</scope>
    <source>
        <strain evidence="2 3">THI036</strain>
    </source>
</reference>
<proteinExistence type="predicted"/>
<accession>A0A176RYE0</accession>
<dbReference type="GO" id="GO:0003824">
    <property type="term" value="F:catalytic activity"/>
    <property type="evidence" value="ECO:0007669"/>
    <property type="project" value="InterPro"/>
</dbReference>
<dbReference type="AlphaFoldDB" id="A0A176RYE0"/>
<name>A0A176RYE0_9GAMM</name>
<evidence type="ECO:0000313" key="3">
    <source>
        <dbReference type="Proteomes" id="UP000076962"/>
    </source>
</evidence>
<organism evidence="2 3">
    <name type="scientific">Candidatus Thiomargarita nelsonii</name>
    <dbReference type="NCBI Taxonomy" id="1003181"/>
    <lineage>
        <taxon>Bacteria</taxon>
        <taxon>Pseudomonadati</taxon>
        <taxon>Pseudomonadota</taxon>
        <taxon>Gammaproteobacteria</taxon>
        <taxon>Thiotrichales</taxon>
        <taxon>Thiotrichaceae</taxon>
        <taxon>Thiomargarita</taxon>
    </lineage>
</organism>
<evidence type="ECO:0000313" key="2">
    <source>
        <dbReference type="EMBL" id="OAD20708.1"/>
    </source>
</evidence>
<gene>
    <name evidence="2" type="ORF">THIOM_003569</name>
</gene>
<dbReference type="Gene3D" id="2.40.37.10">
    <property type="entry name" value="Lyase, Ornithine Decarboxylase, Chain A, domain 1"/>
    <property type="match status" value="1"/>
</dbReference>
<dbReference type="Proteomes" id="UP000076962">
    <property type="component" value="Unassembled WGS sequence"/>
</dbReference>
<keyword evidence="3" id="KW-1185">Reference proteome</keyword>
<protein>
    <submittedName>
        <fullName evidence="2">Arginine decarboxylase</fullName>
    </submittedName>
</protein>
<comment type="cofactor">
    <cofactor evidence="1">
        <name>pyridoxal 5'-phosphate</name>
        <dbReference type="ChEBI" id="CHEBI:597326"/>
    </cofactor>
</comment>
<dbReference type="EMBL" id="LUTY01002167">
    <property type="protein sequence ID" value="OAD20708.1"/>
    <property type="molecule type" value="Genomic_DNA"/>
</dbReference>
<evidence type="ECO:0000256" key="1">
    <source>
        <dbReference type="ARBA" id="ARBA00001933"/>
    </source>
</evidence>
<comment type="caution">
    <text evidence="2">The sequence shown here is derived from an EMBL/GenBank/DDBJ whole genome shotgun (WGS) entry which is preliminary data.</text>
</comment>
<dbReference type="InterPro" id="IPR009006">
    <property type="entry name" value="Ala_racemase/Decarboxylase_C"/>
</dbReference>